<protein>
    <submittedName>
        <fullName evidence="1">Uncharacterized protein</fullName>
    </submittedName>
</protein>
<dbReference type="RefSeq" id="WP_274456070.1">
    <property type="nucleotide sequence ID" value="NZ_CP067097.1"/>
</dbReference>
<sequence>MLAGLALCSAAGCGAPDLRAMSPTVSKPTAEILLVGKPSHWYVSDAVTAAQSTGVIAGVSAVTAAQLPQALAKAVTNPHVGLVTVVQNGQIPASELAFANRHVTTRFDLVGAQAAAGSSVNVSQIVPSPQAVGYAAGWAAGDLATETSATSIGWLVGGTPQVPRAVVQAALAAAYTENPGVNMVPVSALPLTAGTGASAASSGSQTGSTAVSGSAAADIGTIPKILVVTRPLSSAEWRYASQNGIAIVSLCAQPEALAAVAPVVPGMDALQQSFRNFAKSRWSAGTLQSMSAPFVSLNSSQIPASISDSVDAMELSVQQGTLSLSSSWTMVPQTVRAAWGPIVQGAGA</sequence>
<organism evidence="1 2">
    <name type="scientific">Alicyclobacillus cycloheptanicus</name>
    <dbReference type="NCBI Taxonomy" id="1457"/>
    <lineage>
        <taxon>Bacteria</taxon>
        <taxon>Bacillati</taxon>
        <taxon>Bacillota</taxon>
        <taxon>Bacilli</taxon>
        <taxon>Bacillales</taxon>
        <taxon>Alicyclobacillaceae</taxon>
        <taxon>Alicyclobacillus</taxon>
    </lineage>
</organism>
<accession>A0ABT9XGX7</accession>
<keyword evidence="2" id="KW-1185">Reference proteome</keyword>
<gene>
    <name evidence="1" type="ORF">J2S03_001109</name>
</gene>
<evidence type="ECO:0000313" key="2">
    <source>
        <dbReference type="Proteomes" id="UP001232973"/>
    </source>
</evidence>
<dbReference type="Proteomes" id="UP001232973">
    <property type="component" value="Unassembled WGS sequence"/>
</dbReference>
<name>A0ABT9XGX7_9BACL</name>
<reference evidence="1 2" key="1">
    <citation type="submission" date="2023-07" db="EMBL/GenBank/DDBJ databases">
        <title>Genomic Encyclopedia of Type Strains, Phase IV (KMG-IV): sequencing the most valuable type-strain genomes for metagenomic binning, comparative biology and taxonomic classification.</title>
        <authorList>
            <person name="Goeker M."/>
        </authorList>
    </citation>
    <scope>NUCLEOTIDE SEQUENCE [LARGE SCALE GENOMIC DNA]</scope>
    <source>
        <strain evidence="1 2">DSM 4006</strain>
    </source>
</reference>
<evidence type="ECO:0000313" key="1">
    <source>
        <dbReference type="EMBL" id="MDQ0189289.1"/>
    </source>
</evidence>
<proteinExistence type="predicted"/>
<comment type="caution">
    <text evidence="1">The sequence shown here is derived from an EMBL/GenBank/DDBJ whole genome shotgun (WGS) entry which is preliminary data.</text>
</comment>
<dbReference type="EMBL" id="JAUSTP010000006">
    <property type="protein sequence ID" value="MDQ0189289.1"/>
    <property type="molecule type" value="Genomic_DNA"/>
</dbReference>